<reference evidence="3" key="1">
    <citation type="submission" date="2010-02" db="EMBL/GenBank/DDBJ databases">
        <title>Complete sequence of plasmid 1 of Natrialba magadii ATCC 43099.</title>
        <authorList>
            <consortium name="US DOE Joint Genome Institute"/>
            <person name="Lucas S."/>
            <person name="Copeland A."/>
            <person name="Lapidus A."/>
            <person name="Cheng J.-F."/>
            <person name="Bruce D."/>
            <person name="Goodwin L."/>
            <person name="Pitluck S."/>
            <person name="Davenport K."/>
            <person name="Saunders E."/>
            <person name="Detter J.C."/>
            <person name="Han C."/>
            <person name="Tapia R."/>
            <person name="Land M."/>
            <person name="Hauser L."/>
            <person name="Kyrpides N."/>
            <person name="Mikhailova N."/>
            <person name="De Castro R.E."/>
            <person name="Maupin-Furlow J.A."/>
            <person name="Woyke T."/>
        </authorList>
    </citation>
    <scope>NUCLEOTIDE SEQUENCE [LARGE SCALE GENOMIC DNA]</scope>
    <source>
        <strain evidence="3">ATCC 43099 / DSM 3394 / CCM 3739 / CIP 104546 / IAM 13178 / JCM 8861 / NBRC 102185 / NCIMB 2190 / MS3</strain>
        <plasmid evidence="3">pNMAG01</plasmid>
    </source>
</reference>
<keyword evidence="1" id="KW-0472">Membrane</keyword>
<sequence>MTERLVSVEINVTTGAGPEHSALALRTTLPGIRSEKGTIRSHRIAFTMGVLAVVVMMTEMVAVVLDELLVAGLILGIALVHLLPASLPGVPFVSRGSSLSAAGGISIVYAFLHLFPELDAHRDALEDVDLIVATLTAEHIYGLVFIGIALFYGLERVATLSQATDLPSPLKDMGISDHSVFWAHIGGFVVYNAFIGYVIVQGRTGTESTLLFAFAMGFHLFGNDEAMEQHYHKLYNNVGQWILAGAVIAGGLVALVYTLSDAAFTVLLGFLTGGVIFNAIKDELPRTRESRFWAFALGSLVYALILFSL</sequence>
<dbReference type="KEGG" id="nmg:Nmag_3890"/>
<feature type="transmembrane region" description="Helical" evidence="1">
    <location>
        <begin position="292"/>
        <end position="308"/>
    </location>
</feature>
<proteinExistence type="predicted"/>
<dbReference type="EMBL" id="CP001933">
    <property type="protein sequence ID" value="ADD07431.1"/>
    <property type="molecule type" value="Genomic_DNA"/>
</dbReference>
<feature type="transmembrane region" description="Helical" evidence="1">
    <location>
        <begin position="99"/>
        <end position="118"/>
    </location>
</feature>
<keyword evidence="3" id="KW-1185">Reference proteome</keyword>
<feature type="transmembrane region" description="Helical" evidence="1">
    <location>
        <begin position="130"/>
        <end position="152"/>
    </location>
</feature>
<feature type="transmembrane region" description="Helical" evidence="1">
    <location>
        <begin position="234"/>
        <end position="256"/>
    </location>
</feature>
<feature type="transmembrane region" description="Helical" evidence="1">
    <location>
        <begin position="44"/>
        <end position="62"/>
    </location>
</feature>
<feature type="transmembrane region" description="Helical" evidence="1">
    <location>
        <begin position="205"/>
        <end position="222"/>
    </location>
</feature>
<evidence type="ECO:0008006" key="4">
    <source>
        <dbReference type="Google" id="ProtNLM"/>
    </source>
</evidence>
<evidence type="ECO:0000313" key="3">
    <source>
        <dbReference type="Proteomes" id="UP000001879"/>
    </source>
</evidence>
<gene>
    <name evidence="2" type="ordered locus">Nmag_3890</name>
</gene>
<keyword evidence="1" id="KW-1133">Transmembrane helix</keyword>
<feature type="transmembrane region" description="Helical" evidence="1">
    <location>
        <begin position="262"/>
        <end position="280"/>
    </location>
</feature>
<accession>D3T1H2</accession>
<feature type="transmembrane region" description="Helical" evidence="1">
    <location>
        <begin position="180"/>
        <end position="199"/>
    </location>
</feature>
<name>D3T1H2_NATMM</name>
<dbReference type="Proteomes" id="UP000001879">
    <property type="component" value="Plasmid pNMAG01"/>
</dbReference>
<dbReference type="AlphaFoldDB" id="D3T1H2"/>
<keyword evidence="2" id="KW-0614">Plasmid</keyword>
<reference evidence="2 3" key="2">
    <citation type="journal article" date="2012" name="BMC Genomics">
        <title>A comparative genomics perspective on the genetic content of the alkaliphilic haloarchaeon Natrialba magadii ATCC 43099T.</title>
        <authorList>
            <person name="Siddaramappa S."/>
            <person name="Challacombe J.F."/>
            <person name="Decastro R.E."/>
            <person name="Pfeiffer F."/>
            <person name="Sastre D.E."/>
            <person name="Gimenez M.I."/>
            <person name="Paggi R.A."/>
            <person name="Detter J.C."/>
            <person name="Davenport K.W."/>
            <person name="Goodwin L.A."/>
            <person name="Kyrpides N."/>
            <person name="Tapia R."/>
            <person name="Pitluck S."/>
            <person name="Lucas S."/>
            <person name="Woyke T."/>
            <person name="Maupin-Furlow J.A."/>
        </authorList>
    </citation>
    <scope>NUCLEOTIDE SEQUENCE [LARGE SCALE GENOMIC DNA]</scope>
    <source>
        <strain evidence="3">ATCC 43099 / DSM 3394 / CCM 3739 / CIP 104546 / IAM 13178 / JCM 8861 / NBRC 102185 / NCIMB 2190 / MS3</strain>
    </source>
</reference>
<protein>
    <recommendedName>
        <fullName evidence="4">Zinc/iron permease</fullName>
    </recommendedName>
</protein>
<keyword evidence="1" id="KW-0812">Transmembrane</keyword>
<dbReference type="HOGENOM" id="CLU_078139_1_0_2"/>
<organism evidence="2 3">
    <name type="scientific">Natrialba magadii (strain ATCC 43099 / DSM 3394 / CCM 3739 / CIP 104546 / IAM 13178 / JCM 8861 / NBRC 102185 / NCIMB 2190 / MS3)</name>
    <name type="common">Natronobacterium magadii</name>
    <dbReference type="NCBI Taxonomy" id="547559"/>
    <lineage>
        <taxon>Archaea</taxon>
        <taxon>Methanobacteriati</taxon>
        <taxon>Methanobacteriota</taxon>
        <taxon>Stenosarchaea group</taxon>
        <taxon>Halobacteria</taxon>
        <taxon>Halobacteriales</taxon>
        <taxon>Natrialbaceae</taxon>
        <taxon>Natrialba</taxon>
    </lineage>
</organism>
<geneLocation type="plasmid" evidence="2 3">
    <name>pNMAG01</name>
</geneLocation>
<evidence type="ECO:0000313" key="2">
    <source>
        <dbReference type="EMBL" id="ADD07431.1"/>
    </source>
</evidence>
<feature type="transmembrane region" description="Helical" evidence="1">
    <location>
        <begin position="68"/>
        <end position="87"/>
    </location>
</feature>
<evidence type="ECO:0000256" key="1">
    <source>
        <dbReference type="SAM" id="Phobius"/>
    </source>
</evidence>